<dbReference type="AlphaFoldDB" id="E0VTN1"/>
<evidence type="ECO:0000313" key="5">
    <source>
        <dbReference type="EMBL" id="EEB16706.1"/>
    </source>
</evidence>
<dbReference type="CTD" id="8230433"/>
<dbReference type="PANTHER" id="PTHR10270">
    <property type="entry name" value="SOX TRANSCRIPTION FACTOR"/>
    <property type="match status" value="1"/>
</dbReference>
<reference evidence="6" key="3">
    <citation type="submission" date="2021-02" db="UniProtKB">
        <authorList>
            <consortium name="EnsemblMetazoa"/>
        </authorList>
    </citation>
    <scope>IDENTIFICATION</scope>
    <source>
        <strain evidence="6">USDA</strain>
    </source>
</reference>
<dbReference type="GO" id="GO:0005634">
    <property type="term" value="C:nucleus"/>
    <property type="evidence" value="ECO:0007669"/>
    <property type="project" value="UniProtKB-UniRule"/>
</dbReference>
<evidence type="ECO:0000313" key="6">
    <source>
        <dbReference type="EnsemblMetazoa" id="PHUM433270-PA"/>
    </source>
</evidence>
<dbReference type="Pfam" id="PF00505">
    <property type="entry name" value="HMG_box"/>
    <property type="match status" value="1"/>
</dbReference>
<feature type="region of interest" description="Disordered" evidence="3">
    <location>
        <begin position="29"/>
        <end position="70"/>
    </location>
</feature>
<dbReference type="InterPro" id="IPR036910">
    <property type="entry name" value="HMG_box_dom_sf"/>
</dbReference>
<dbReference type="InParanoid" id="E0VTN1"/>
<keyword evidence="2" id="KW-0539">Nucleus</keyword>
<sequence length="223" mass="25173">MDEHSQNSVNIVASSISASSLPYSHLYPSSRTPYDLPHQQQLPPHQQHHQASLARPTYAEHNASSRTSFDVVQNSRTFDISSTYPMNDLGRYSSSDDGNNRYQNDFDYRCEENTRISDGNQRMTGDEYWVGGNSSATNLTNGPIENRLGYFGHVTDVKPSGINQGKMIKEARIRRPMNAFMVWAKVERKKLADENPDLHNADLSKMLAITVSRDSSDGVYRLI</sequence>
<dbReference type="OrthoDB" id="6247875at2759"/>
<dbReference type="PROSITE" id="PS50118">
    <property type="entry name" value="HMG_BOX_2"/>
    <property type="match status" value="1"/>
</dbReference>
<reference evidence="5" key="2">
    <citation type="submission" date="2007-04" db="EMBL/GenBank/DDBJ databases">
        <title>The genome of the human body louse.</title>
        <authorList>
            <consortium name="The Human Body Louse Genome Consortium"/>
            <person name="Kirkness E."/>
            <person name="Walenz B."/>
            <person name="Hass B."/>
            <person name="Bruggner R."/>
            <person name="Strausberg R."/>
        </authorList>
    </citation>
    <scope>NUCLEOTIDE SEQUENCE</scope>
    <source>
        <strain evidence="5">USDA</strain>
    </source>
</reference>
<keyword evidence="7" id="KW-1185">Reference proteome</keyword>
<dbReference type="InterPro" id="IPR050140">
    <property type="entry name" value="SRY-related_HMG-box_TF-like"/>
</dbReference>
<dbReference type="EMBL" id="AAZO01005295">
    <property type="status" value="NOT_ANNOTATED_CDS"/>
    <property type="molecule type" value="Genomic_DNA"/>
</dbReference>
<evidence type="ECO:0000256" key="3">
    <source>
        <dbReference type="SAM" id="MobiDB-lite"/>
    </source>
</evidence>
<dbReference type="HOGENOM" id="CLU_1241447_0_0_1"/>
<name>E0VTN1_PEDHC</name>
<dbReference type="GO" id="GO:0030154">
    <property type="term" value="P:cell differentiation"/>
    <property type="evidence" value="ECO:0007669"/>
    <property type="project" value="TreeGrafter"/>
</dbReference>
<dbReference type="Proteomes" id="UP000009046">
    <property type="component" value="Unassembled WGS sequence"/>
</dbReference>
<evidence type="ECO:0000313" key="7">
    <source>
        <dbReference type="Proteomes" id="UP000009046"/>
    </source>
</evidence>
<dbReference type="RefSeq" id="XP_002429444.1">
    <property type="nucleotide sequence ID" value="XM_002429399.1"/>
</dbReference>
<evidence type="ECO:0000256" key="2">
    <source>
        <dbReference type="PROSITE-ProRule" id="PRU00267"/>
    </source>
</evidence>
<dbReference type="EMBL" id="DS235767">
    <property type="protein sequence ID" value="EEB16706.1"/>
    <property type="molecule type" value="Genomic_DNA"/>
</dbReference>
<dbReference type="VEuPathDB" id="VectorBase:PHUM433270"/>
<gene>
    <name evidence="6" type="primary">8230433</name>
    <name evidence="5" type="ORF">Phum_PHUM433270</name>
</gene>
<keyword evidence="1 2" id="KW-0238">DNA-binding</keyword>
<feature type="compositionally biased region" description="Polar residues" evidence="3">
    <location>
        <begin position="92"/>
        <end position="103"/>
    </location>
</feature>
<accession>E0VTN1</accession>
<dbReference type="GO" id="GO:0000978">
    <property type="term" value="F:RNA polymerase II cis-regulatory region sequence-specific DNA binding"/>
    <property type="evidence" value="ECO:0007669"/>
    <property type="project" value="TreeGrafter"/>
</dbReference>
<proteinExistence type="predicted"/>
<feature type="domain" description="HMG box" evidence="4">
    <location>
        <begin position="173"/>
        <end position="208"/>
    </location>
</feature>
<dbReference type="KEGG" id="phu:Phum_PHUM433270"/>
<dbReference type="GO" id="GO:0001228">
    <property type="term" value="F:DNA-binding transcription activator activity, RNA polymerase II-specific"/>
    <property type="evidence" value="ECO:0007669"/>
    <property type="project" value="TreeGrafter"/>
</dbReference>
<dbReference type="GeneID" id="8230433"/>
<dbReference type="SUPFAM" id="SSF47095">
    <property type="entry name" value="HMG-box"/>
    <property type="match status" value="1"/>
</dbReference>
<dbReference type="PANTHER" id="PTHR10270:SF317">
    <property type="entry name" value="TRANSCRIPTION FACTOR SOX-15-RELATED"/>
    <property type="match status" value="1"/>
</dbReference>
<dbReference type="STRING" id="121224.E0VTN1"/>
<dbReference type="InterPro" id="IPR009071">
    <property type="entry name" value="HMG_box_dom"/>
</dbReference>
<organism>
    <name type="scientific">Pediculus humanus subsp. corporis</name>
    <name type="common">Body louse</name>
    <dbReference type="NCBI Taxonomy" id="121224"/>
    <lineage>
        <taxon>Eukaryota</taxon>
        <taxon>Metazoa</taxon>
        <taxon>Ecdysozoa</taxon>
        <taxon>Arthropoda</taxon>
        <taxon>Hexapoda</taxon>
        <taxon>Insecta</taxon>
        <taxon>Pterygota</taxon>
        <taxon>Neoptera</taxon>
        <taxon>Paraneoptera</taxon>
        <taxon>Psocodea</taxon>
        <taxon>Troctomorpha</taxon>
        <taxon>Phthiraptera</taxon>
        <taxon>Anoplura</taxon>
        <taxon>Pediculidae</taxon>
        <taxon>Pediculus</taxon>
    </lineage>
</organism>
<evidence type="ECO:0000259" key="4">
    <source>
        <dbReference type="PROSITE" id="PS50118"/>
    </source>
</evidence>
<reference evidence="5" key="1">
    <citation type="submission" date="2007-04" db="EMBL/GenBank/DDBJ databases">
        <title>Annotation of Pediculus humanus corporis strain USDA.</title>
        <authorList>
            <person name="Kirkness E."/>
            <person name="Hannick L."/>
            <person name="Hass B."/>
            <person name="Bruggner R."/>
            <person name="Lawson D."/>
            <person name="Bidwell S."/>
            <person name="Joardar V."/>
            <person name="Caler E."/>
            <person name="Walenz B."/>
            <person name="Inman J."/>
            <person name="Schobel S."/>
            <person name="Galinsky K."/>
            <person name="Amedeo P."/>
            <person name="Strausberg R."/>
        </authorList>
    </citation>
    <scope>NUCLEOTIDE SEQUENCE</scope>
    <source>
        <strain evidence="5">USDA</strain>
    </source>
</reference>
<feature type="region of interest" description="Disordered" evidence="3">
    <location>
        <begin position="83"/>
        <end position="104"/>
    </location>
</feature>
<feature type="DNA-binding region" description="HMG box" evidence="2">
    <location>
        <begin position="173"/>
        <end position="208"/>
    </location>
</feature>
<dbReference type="eggNOG" id="KOG0527">
    <property type="taxonomic scope" value="Eukaryota"/>
</dbReference>
<feature type="compositionally biased region" description="Low complexity" evidence="3">
    <location>
        <begin position="29"/>
        <end position="45"/>
    </location>
</feature>
<protein>
    <submittedName>
        <fullName evidence="5 6">Sox17/18, putative</fullName>
    </submittedName>
</protein>
<evidence type="ECO:0000256" key="1">
    <source>
        <dbReference type="ARBA" id="ARBA00023125"/>
    </source>
</evidence>
<dbReference type="EnsemblMetazoa" id="PHUM433270-RA">
    <property type="protein sequence ID" value="PHUM433270-PA"/>
    <property type="gene ID" value="PHUM433270"/>
</dbReference>
<dbReference type="Gene3D" id="1.10.30.10">
    <property type="entry name" value="High mobility group box domain"/>
    <property type="match status" value="1"/>
</dbReference>